<dbReference type="CDD" id="cd01668">
    <property type="entry name" value="TGS_RSH"/>
    <property type="match status" value="1"/>
</dbReference>
<dbReference type="NCBIfam" id="TIGR00691">
    <property type="entry name" value="spoT_relA"/>
    <property type="match status" value="1"/>
</dbReference>
<evidence type="ECO:0000259" key="7">
    <source>
        <dbReference type="PROSITE" id="PS51671"/>
    </source>
</evidence>
<accession>A0A1M7SBU2</accession>
<dbReference type="InterPro" id="IPR012676">
    <property type="entry name" value="TGS-like"/>
</dbReference>
<dbReference type="Gene3D" id="1.10.3210.10">
    <property type="entry name" value="Hypothetical protein af1432"/>
    <property type="match status" value="1"/>
</dbReference>
<dbReference type="SUPFAM" id="SSF109604">
    <property type="entry name" value="HD-domain/PDEase-like"/>
    <property type="match status" value="1"/>
</dbReference>
<evidence type="ECO:0000259" key="8">
    <source>
        <dbReference type="PROSITE" id="PS51831"/>
    </source>
</evidence>
<dbReference type="Pfam" id="PF13328">
    <property type="entry name" value="HD_4"/>
    <property type="match status" value="1"/>
</dbReference>
<dbReference type="InterPro" id="IPR033655">
    <property type="entry name" value="TGS_RelA/SpoT"/>
</dbReference>
<feature type="domain" description="HD" evidence="8">
    <location>
        <begin position="45"/>
        <end position="144"/>
    </location>
</feature>
<dbReference type="FunFam" id="3.30.460.10:FF:000001">
    <property type="entry name" value="GTP pyrophosphokinase RelA"/>
    <property type="match status" value="1"/>
</dbReference>
<dbReference type="Pfam" id="PF19296">
    <property type="entry name" value="RelA_AH_RIS"/>
    <property type="match status" value="2"/>
</dbReference>
<dbReference type="CDD" id="cd05399">
    <property type="entry name" value="NT_Rel-Spo_like"/>
    <property type="match status" value="1"/>
</dbReference>
<evidence type="ECO:0000256" key="1">
    <source>
        <dbReference type="ARBA" id="ARBA00013251"/>
    </source>
</evidence>
<dbReference type="InterPro" id="IPR004095">
    <property type="entry name" value="TGS"/>
</dbReference>
<dbReference type="Gene3D" id="3.10.20.30">
    <property type="match status" value="1"/>
</dbReference>
<dbReference type="CDD" id="cd00077">
    <property type="entry name" value="HDc"/>
    <property type="match status" value="1"/>
</dbReference>
<dbReference type="STRING" id="198312.SAMN02745193_01395"/>
<dbReference type="GO" id="GO:0016301">
    <property type="term" value="F:kinase activity"/>
    <property type="evidence" value="ECO:0007669"/>
    <property type="project" value="UniProtKB-KW"/>
</dbReference>
<comment type="catalytic activity">
    <reaction evidence="5">
        <text>GTP + ATP = guanosine 3'-diphosphate 5'-triphosphate + AMP</text>
        <dbReference type="Rhea" id="RHEA:22088"/>
        <dbReference type="ChEBI" id="CHEBI:30616"/>
        <dbReference type="ChEBI" id="CHEBI:37565"/>
        <dbReference type="ChEBI" id="CHEBI:142410"/>
        <dbReference type="ChEBI" id="CHEBI:456215"/>
        <dbReference type="EC" id="2.7.6.5"/>
    </reaction>
</comment>
<evidence type="ECO:0000256" key="5">
    <source>
        <dbReference type="ARBA" id="ARBA00048244"/>
    </source>
</evidence>
<evidence type="ECO:0000256" key="2">
    <source>
        <dbReference type="ARBA" id="ARBA00014315"/>
    </source>
</evidence>
<dbReference type="CDD" id="cd04876">
    <property type="entry name" value="ACT_RelA-SpoT"/>
    <property type="match status" value="1"/>
</dbReference>
<dbReference type="FunFam" id="1.10.3210.10:FF:000001">
    <property type="entry name" value="GTP pyrophosphokinase RelA"/>
    <property type="match status" value="1"/>
</dbReference>
<evidence type="ECO:0000256" key="6">
    <source>
        <dbReference type="RuleBase" id="RU003847"/>
    </source>
</evidence>
<dbReference type="EC" id="2.7.6.5" evidence="1"/>
<dbReference type="PROSITE" id="PS51831">
    <property type="entry name" value="HD"/>
    <property type="match status" value="1"/>
</dbReference>
<dbReference type="InterPro" id="IPR006674">
    <property type="entry name" value="HD_domain"/>
</dbReference>
<organism evidence="10 11">
    <name type="scientific">Erythrobacter sanguineus</name>
    <dbReference type="NCBI Taxonomy" id="198312"/>
    <lineage>
        <taxon>Bacteria</taxon>
        <taxon>Pseudomonadati</taxon>
        <taxon>Pseudomonadota</taxon>
        <taxon>Alphaproteobacteria</taxon>
        <taxon>Sphingomonadales</taxon>
        <taxon>Erythrobacteraceae</taxon>
        <taxon>Erythrobacter/Porphyrobacter group</taxon>
        <taxon>Erythrobacter</taxon>
    </lineage>
</organism>
<comment type="function">
    <text evidence="6">In eubacteria ppGpp (guanosine 3'-diphosphate 5'-diphosphate) is a mediator of the stringent response that coordinates a variety of cellular activities in response to changes in nutritional abundance.</text>
</comment>
<dbReference type="Proteomes" id="UP000184391">
    <property type="component" value="Unassembled WGS sequence"/>
</dbReference>
<dbReference type="InterPro" id="IPR002912">
    <property type="entry name" value="ACT_dom"/>
</dbReference>
<evidence type="ECO:0000256" key="4">
    <source>
        <dbReference type="ARBA" id="ARBA00032407"/>
    </source>
</evidence>
<dbReference type="Pfam" id="PF04607">
    <property type="entry name" value="RelA_SpoT"/>
    <property type="match status" value="1"/>
</dbReference>
<proteinExistence type="inferred from homology"/>
<dbReference type="EMBL" id="FRDF01000007">
    <property type="protein sequence ID" value="SHN55969.1"/>
    <property type="molecule type" value="Genomic_DNA"/>
</dbReference>
<dbReference type="InterPro" id="IPR045865">
    <property type="entry name" value="ACT-like_dom_sf"/>
</dbReference>
<dbReference type="SUPFAM" id="SSF81271">
    <property type="entry name" value="TGS-like"/>
    <property type="match status" value="1"/>
</dbReference>
<keyword evidence="11" id="KW-1185">Reference proteome</keyword>
<dbReference type="SUPFAM" id="SSF81301">
    <property type="entry name" value="Nucleotidyltransferase"/>
    <property type="match status" value="1"/>
</dbReference>
<evidence type="ECO:0000313" key="11">
    <source>
        <dbReference type="Proteomes" id="UP000184391"/>
    </source>
</evidence>
<reference evidence="11" key="1">
    <citation type="submission" date="2016-12" db="EMBL/GenBank/DDBJ databases">
        <authorList>
            <person name="Varghese N."/>
            <person name="Submissions S."/>
        </authorList>
    </citation>
    <scope>NUCLEOTIDE SEQUENCE [LARGE SCALE GENOMIC DNA]</scope>
    <source>
        <strain evidence="11">DSM 11032</strain>
    </source>
</reference>
<dbReference type="RefSeq" id="WP_072673946.1">
    <property type="nucleotide sequence ID" value="NZ_FRDF01000007.1"/>
</dbReference>
<dbReference type="SMART" id="SM00954">
    <property type="entry name" value="RelA_SpoT"/>
    <property type="match status" value="1"/>
</dbReference>
<dbReference type="GO" id="GO:0015969">
    <property type="term" value="P:guanosine tetraphosphate metabolic process"/>
    <property type="evidence" value="ECO:0007669"/>
    <property type="project" value="InterPro"/>
</dbReference>
<dbReference type="PANTHER" id="PTHR21262">
    <property type="entry name" value="GUANOSINE-3',5'-BIS DIPHOSPHATE 3'-PYROPHOSPHOHYDROLASE"/>
    <property type="match status" value="1"/>
</dbReference>
<dbReference type="InterPro" id="IPR003607">
    <property type="entry name" value="HD/PDEase_dom"/>
</dbReference>
<dbReference type="OrthoDB" id="9805041at2"/>
<keyword evidence="10" id="KW-0808">Transferase</keyword>
<dbReference type="InterPro" id="IPR045600">
    <property type="entry name" value="RelA/SpoT_AH_RIS"/>
</dbReference>
<dbReference type="SMART" id="SM00471">
    <property type="entry name" value="HDc"/>
    <property type="match status" value="1"/>
</dbReference>
<dbReference type="GO" id="GO:0042594">
    <property type="term" value="P:response to starvation"/>
    <property type="evidence" value="ECO:0007669"/>
    <property type="project" value="TreeGrafter"/>
</dbReference>
<dbReference type="InterPro" id="IPR043519">
    <property type="entry name" value="NT_sf"/>
</dbReference>
<dbReference type="GO" id="GO:0015949">
    <property type="term" value="P:nucleobase-containing small molecule interconversion"/>
    <property type="evidence" value="ECO:0007669"/>
    <property type="project" value="UniProtKB-ARBA"/>
</dbReference>
<dbReference type="PROSITE" id="PS51880">
    <property type="entry name" value="TGS"/>
    <property type="match status" value="1"/>
</dbReference>
<gene>
    <name evidence="10" type="ORF">SAMN02745193_01395</name>
</gene>
<dbReference type="Gene3D" id="3.30.70.260">
    <property type="match status" value="1"/>
</dbReference>
<keyword evidence="10" id="KW-0418">Kinase</keyword>
<dbReference type="Pfam" id="PF13291">
    <property type="entry name" value="ACT_4"/>
    <property type="match status" value="1"/>
</dbReference>
<dbReference type="AlphaFoldDB" id="A0A1M7SBU2"/>
<dbReference type="SUPFAM" id="SSF55021">
    <property type="entry name" value="ACT-like"/>
    <property type="match status" value="1"/>
</dbReference>
<dbReference type="PROSITE" id="PS51671">
    <property type="entry name" value="ACT"/>
    <property type="match status" value="1"/>
</dbReference>
<evidence type="ECO:0000313" key="10">
    <source>
        <dbReference type="EMBL" id="SHN55969.1"/>
    </source>
</evidence>
<evidence type="ECO:0000259" key="9">
    <source>
        <dbReference type="PROSITE" id="PS51880"/>
    </source>
</evidence>
<dbReference type="InterPro" id="IPR007685">
    <property type="entry name" value="RelA_SpoT"/>
</dbReference>
<dbReference type="GO" id="GO:0005886">
    <property type="term" value="C:plasma membrane"/>
    <property type="evidence" value="ECO:0007669"/>
    <property type="project" value="TreeGrafter"/>
</dbReference>
<sequence>MLRQYELVEKVLDYDPQADEAMLNRAYVYTVQKHGTQKRASGDPYFSHPVEVAGLMTDLKLDQATIITALLHDTVEDTLATIEDIEAHFGPEVARLVDGVTKLSKIETMPENERAAENLRKFLLAMSEDIRVLLVKLADRLHNMRTLHFIKSPEKRQRIARETMDIYAPLAERVGMYEYMHEMQALAFRELEPEAYATINTRLEQLRSQDGGQVDAIALKVKQRLAEAGLRVEVYGREKHPFSIWHKMAERHVSFEQVTDIMAFRVLTDSEEDCYHALGVLHTTWQFLPGKFKDYISTPKTNGYRSLHTSLMYENSMRVEVQIRTREMHRRNEFGLAAHWAYKQADKADGQVGWLRDLIEIVEQSHDAEELLEHTRLAIYQDRIFAFTPKGSLFQLPKGATAVDFAFAVHTDLGLACVGAKINGRHMPLRTPLSNGDVVEIIKNPGAAPQLSWLAFVVTGKARAAIRRAVRLKERDEVAAIGSKLFDEIAARVPARIGKKAIRGALQRLDMDEPDDLMYAIGAAKLTDREVMEALVPGCTAGFEEDEEWSRRERAISIRGLTPGVAFELATCCHPVPGDRIVGIRRKGETVLVHAIDCLELASGVDNDWIDLAWGNRSVGAVGQLTVTLYDRPGTLAEMAGIFAQNKANVTTLVQTQLDHPFTSYDIEIEVQDLAHLNRILSALRASDAVAQAERQ</sequence>
<dbReference type="InterPro" id="IPR004811">
    <property type="entry name" value="RelA/Spo_fam"/>
</dbReference>
<feature type="domain" description="ACT" evidence="7">
    <location>
        <begin position="624"/>
        <end position="696"/>
    </location>
</feature>
<comment type="similarity">
    <text evidence="6">Belongs to the relA/spoT family.</text>
</comment>
<feature type="domain" description="TGS" evidence="9">
    <location>
        <begin position="382"/>
        <end position="443"/>
    </location>
</feature>
<dbReference type="PANTHER" id="PTHR21262:SF36">
    <property type="entry name" value="BIFUNCTIONAL (P)PPGPP SYNTHASE_HYDROLASE SPOT"/>
    <property type="match status" value="1"/>
</dbReference>
<dbReference type="GO" id="GO:0008728">
    <property type="term" value="F:GTP diphosphokinase activity"/>
    <property type="evidence" value="ECO:0007669"/>
    <property type="project" value="UniProtKB-EC"/>
</dbReference>
<evidence type="ECO:0000256" key="3">
    <source>
        <dbReference type="ARBA" id="ARBA00029754"/>
    </source>
</evidence>
<dbReference type="FunFam" id="3.10.20.30:FF:000002">
    <property type="entry name" value="GTP pyrophosphokinase (RelA/SpoT)"/>
    <property type="match status" value="1"/>
</dbReference>
<name>A0A1M7SBU2_9SPHN</name>
<protein>
    <recommendedName>
        <fullName evidence="2">GTP pyrophosphokinase rsh</fullName>
        <ecNumber evidence="1">2.7.6.5</ecNumber>
    </recommendedName>
    <alternativeName>
        <fullName evidence="4">(p)ppGpp synthase</fullName>
    </alternativeName>
    <alternativeName>
        <fullName evidence="3">ATP:GTP 3'-pyrophosphotransferase</fullName>
    </alternativeName>
</protein>
<dbReference type="Gene3D" id="3.30.460.10">
    <property type="entry name" value="Beta Polymerase, domain 2"/>
    <property type="match status" value="1"/>
</dbReference>
<dbReference type="InterPro" id="IPR012675">
    <property type="entry name" value="Beta-grasp_dom_sf"/>
</dbReference>
<dbReference type="GO" id="GO:0008893">
    <property type="term" value="F:guanosine-3',5'-bis(diphosphate) 3'-diphosphatase activity"/>
    <property type="evidence" value="ECO:0007669"/>
    <property type="project" value="TreeGrafter"/>
</dbReference>
<dbReference type="Pfam" id="PF02824">
    <property type="entry name" value="TGS"/>
    <property type="match status" value="1"/>
</dbReference>